<evidence type="ECO:0000313" key="2">
    <source>
        <dbReference type="EMBL" id="OAJ68623.1"/>
    </source>
</evidence>
<comment type="caution">
    <text evidence="2">The sequence shown here is derived from an EMBL/GenBank/DDBJ whole genome shotgun (WGS) entry which is preliminary data.</text>
</comment>
<proteinExistence type="predicted"/>
<sequence length="243" mass="26311">MTQMTIGHLYTSLHAGCASAVARVLEAHEVDVEFVDLDPEDVAEAMEQGEVDLLVSAWFPRDEKFAGPGFRVIGDLYQPQISFAALRALGPVNALTSAEVDRVIVAEDSREILEKALKQLPALSSLPLEVVGEAALIGRLEKAQADGESPLVVATQPHAVFHTALLTLVEDPDKLLGGEMSARMVLREDVARKADTDLLDELSEMMLGNKVMSALDYNIGVEGQDPDDAAEAWQRGRLIPRDA</sequence>
<dbReference type="RefSeq" id="WP_064274085.1">
    <property type="nucleotide sequence ID" value="NZ_CP183030.1"/>
</dbReference>
<dbReference type="GO" id="GO:0043190">
    <property type="term" value="C:ATP-binding cassette (ABC) transporter complex"/>
    <property type="evidence" value="ECO:0007669"/>
    <property type="project" value="InterPro"/>
</dbReference>
<dbReference type="AlphaFoldDB" id="A0A1B6VN48"/>
<dbReference type="Gene3D" id="3.40.190.10">
    <property type="entry name" value="Periplasmic binding protein-like II"/>
    <property type="match status" value="1"/>
</dbReference>
<dbReference type="SUPFAM" id="SSF53850">
    <property type="entry name" value="Periplasmic binding protein-like II"/>
    <property type="match status" value="1"/>
</dbReference>
<evidence type="ECO:0000259" key="1">
    <source>
        <dbReference type="Pfam" id="PF04069"/>
    </source>
</evidence>
<dbReference type="Pfam" id="PF04069">
    <property type="entry name" value="OpuAC"/>
    <property type="match status" value="1"/>
</dbReference>
<dbReference type="InterPro" id="IPR007210">
    <property type="entry name" value="ABC_Gly_betaine_transp_sub-bd"/>
</dbReference>
<gene>
    <name evidence="2" type="ORF">A0123_01331</name>
</gene>
<dbReference type="GO" id="GO:0022857">
    <property type="term" value="F:transmembrane transporter activity"/>
    <property type="evidence" value="ECO:0007669"/>
    <property type="project" value="InterPro"/>
</dbReference>
<dbReference type="OrthoDB" id="9787902at2"/>
<accession>A0A1B6VN48</accession>
<dbReference type="EMBL" id="LUTU01000005">
    <property type="protein sequence ID" value="OAJ68623.1"/>
    <property type="molecule type" value="Genomic_DNA"/>
</dbReference>
<reference evidence="2 3" key="1">
    <citation type="submission" date="2016-03" db="EMBL/GenBank/DDBJ databases">
        <title>Draft genome sequence of Gluconobacter cerinus strain CECT 9110.</title>
        <authorList>
            <person name="Sainz F."/>
            <person name="Mas A."/>
            <person name="Torija M.J."/>
        </authorList>
    </citation>
    <scope>NUCLEOTIDE SEQUENCE [LARGE SCALE GENOMIC DNA]</scope>
    <source>
        <strain evidence="2 3">CECT 9110</strain>
    </source>
</reference>
<protein>
    <submittedName>
        <fullName evidence="2">Substrate binding domain of ABC-type glycine betaine transport system</fullName>
    </submittedName>
</protein>
<dbReference type="Gene3D" id="3.40.190.100">
    <property type="entry name" value="Glycine betaine-binding periplasmic protein, domain 2"/>
    <property type="match status" value="1"/>
</dbReference>
<evidence type="ECO:0000313" key="3">
    <source>
        <dbReference type="Proteomes" id="UP000077786"/>
    </source>
</evidence>
<name>A0A1B6VN48_9PROT</name>
<dbReference type="Proteomes" id="UP000077786">
    <property type="component" value="Unassembled WGS sequence"/>
</dbReference>
<organism evidence="2 3">
    <name type="scientific">Gluconobacter cerinus</name>
    <dbReference type="NCBI Taxonomy" id="38307"/>
    <lineage>
        <taxon>Bacteria</taxon>
        <taxon>Pseudomonadati</taxon>
        <taxon>Pseudomonadota</taxon>
        <taxon>Alphaproteobacteria</taxon>
        <taxon>Acetobacterales</taxon>
        <taxon>Acetobacteraceae</taxon>
        <taxon>Gluconobacter</taxon>
    </lineage>
</organism>
<feature type="domain" description="ABC-type glycine betaine transport system substrate-binding" evidence="1">
    <location>
        <begin position="132"/>
        <end position="233"/>
    </location>
</feature>
<dbReference type="PATRIC" id="fig|38307.3.peg.1366"/>